<evidence type="ECO:0000313" key="1">
    <source>
        <dbReference type="EMBL" id="KAF1808097.1"/>
    </source>
</evidence>
<reference evidence="1 3" key="1">
    <citation type="submission" date="2020-01" db="EMBL/GenBank/DDBJ databases">
        <authorList>
            <consortium name="DOE Joint Genome Institute"/>
            <person name="Haridas S."/>
            <person name="Albert R."/>
            <person name="Binder M."/>
            <person name="Bloem J."/>
            <person name="Labutti K."/>
            <person name="Salamov A."/>
            <person name="Andreopoulos B."/>
            <person name="Baker S.E."/>
            <person name="Barry K."/>
            <person name="Bills G."/>
            <person name="Bluhm B.H."/>
            <person name="Cannon C."/>
            <person name="Castanera R."/>
            <person name="Culley D.E."/>
            <person name="Daum C."/>
            <person name="Ezra D."/>
            <person name="Gonzalez J.B."/>
            <person name="Henrissat B."/>
            <person name="Kuo A."/>
            <person name="Liang C."/>
            <person name="Lipzen A."/>
            <person name="Lutzoni F."/>
            <person name="Magnuson J."/>
            <person name="Mondo S."/>
            <person name="Nolan M."/>
            <person name="Ohm R."/>
            <person name="Pangilinan J."/>
            <person name="Park H.-J."/>
            <person name="Ramirez L."/>
            <person name="Alfaro M."/>
            <person name="Sun H."/>
            <person name="Tritt A."/>
            <person name="Yoshinaga Y."/>
            <person name="Zwiers L.-H."/>
            <person name="Turgeon B.G."/>
            <person name="Goodwin S.B."/>
            <person name="Spatafora J.W."/>
            <person name="Crous P.W."/>
            <person name="Grigoriev I.V."/>
        </authorList>
    </citation>
    <scope>NUCLEOTIDE SEQUENCE</scope>
    <source>
        <strain evidence="1 3">CBS 781.70</strain>
    </source>
</reference>
<name>A0A6G1FQM6_9PEZI</name>
<keyword evidence="2" id="KW-1185">Reference proteome</keyword>
<dbReference type="AlphaFoldDB" id="A0A6G1FQM6"/>
<accession>A0A6G1FQM6</accession>
<dbReference type="Proteomes" id="UP000504638">
    <property type="component" value="Unplaced"/>
</dbReference>
<gene>
    <name evidence="1 3" type="ORF">P152DRAFT_256927</name>
</gene>
<protein>
    <submittedName>
        <fullName evidence="1 3">Uncharacterized protein</fullName>
    </submittedName>
</protein>
<evidence type="ECO:0000313" key="3">
    <source>
        <dbReference type="RefSeq" id="XP_033529728.1"/>
    </source>
</evidence>
<evidence type="ECO:0000313" key="2">
    <source>
        <dbReference type="Proteomes" id="UP000504638"/>
    </source>
</evidence>
<reference evidence="3" key="2">
    <citation type="submission" date="2020-04" db="EMBL/GenBank/DDBJ databases">
        <authorList>
            <consortium name="NCBI Genome Project"/>
        </authorList>
    </citation>
    <scope>NUCLEOTIDE SEQUENCE</scope>
    <source>
        <strain evidence="3">CBS 781.70</strain>
    </source>
</reference>
<organism evidence="1">
    <name type="scientific">Eremomyces bilateralis CBS 781.70</name>
    <dbReference type="NCBI Taxonomy" id="1392243"/>
    <lineage>
        <taxon>Eukaryota</taxon>
        <taxon>Fungi</taxon>
        <taxon>Dikarya</taxon>
        <taxon>Ascomycota</taxon>
        <taxon>Pezizomycotina</taxon>
        <taxon>Dothideomycetes</taxon>
        <taxon>Dothideomycetes incertae sedis</taxon>
        <taxon>Eremomycetales</taxon>
        <taxon>Eremomycetaceae</taxon>
        <taxon>Eremomyces</taxon>
    </lineage>
</organism>
<dbReference type="GeneID" id="54415325"/>
<dbReference type="OrthoDB" id="3745702at2759"/>
<sequence length="96" mass="11093">MRLAGHAKAGIFRGHYQPRETIDGAANFLDKDKRTDVLEISRQLNIPYIPYLLQSLPAEELHNLQRSREYQKLQRQIDGETKIFEVTKDAGIAKTR</sequence>
<reference evidence="3" key="3">
    <citation type="submission" date="2025-04" db="UniProtKB">
        <authorList>
            <consortium name="RefSeq"/>
        </authorList>
    </citation>
    <scope>IDENTIFICATION</scope>
    <source>
        <strain evidence="3">CBS 781.70</strain>
    </source>
</reference>
<dbReference type="RefSeq" id="XP_033529728.1">
    <property type="nucleotide sequence ID" value="XM_033674755.1"/>
</dbReference>
<proteinExistence type="predicted"/>
<dbReference type="EMBL" id="ML975191">
    <property type="protein sequence ID" value="KAF1808097.1"/>
    <property type="molecule type" value="Genomic_DNA"/>
</dbReference>